<name>A0A0D0M2Q5_VARPD</name>
<evidence type="ECO:0000313" key="3">
    <source>
        <dbReference type="Proteomes" id="UP000032067"/>
    </source>
</evidence>
<dbReference type="Proteomes" id="UP000032067">
    <property type="component" value="Unassembled WGS sequence"/>
</dbReference>
<comment type="caution">
    <text evidence="2">The sequence shown here is derived from an EMBL/GenBank/DDBJ whole genome shotgun (WGS) entry which is preliminary data.</text>
</comment>
<feature type="transmembrane region" description="Helical" evidence="1">
    <location>
        <begin position="231"/>
        <end position="257"/>
    </location>
</feature>
<sequence>MTVNPSDERALRLPRDFALIALGLDVAMFVISTVVLLTRFTPDVEQIRSAYAQPELWISMLAGVAVPWTLSAALAWSHARNALERLGVANVALSHDARLRFATVWALVVAFSYYGLTPLFFKIRALFMLGGRFEEFSGYSPYLGMGAAMLLQSVVQLAVLVLGIWVAARLALSRSRGKDVPVRAPANAAFEVSGAPPRRAVAWLIAALFASMQLWSSLAVSNWLFRSDDNAIRLLLTLVLPWLAAFALAFWGAWLGTRAGMSLARPFRAVAASVSAFVLVQVLSLVIVVAWFFIAYASSMRMSNTLGAIGVTVALALVYAALVVAITRALTRRFYRRYL</sequence>
<feature type="transmembrane region" description="Helical" evidence="1">
    <location>
        <begin position="57"/>
        <end position="78"/>
    </location>
</feature>
<keyword evidence="1" id="KW-0472">Membrane</keyword>
<accession>A0A0D0M2Q5</accession>
<reference evidence="2 3" key="1">
    <citation type="submission" date="2014-12" db="EMBL/GenBank/DDBJ databases">
        <title>16Stimator: statistical estimation of ribosomal gene copy numbers from draft genome assemblies.</title>
        <authorList>
            <person name="Perisin M.A."/>
            <person name="Vetter M."/>
            <person name="Gilbert J.A."/>
            <person name="Bergelson J."/>
        </authorList>
    </citation>
    <scope>NUCLEOTIDE SEQUENCE [LARGE SCALE GENOMIC DNA]</scope>
    <source>
        <strain evidence="2 3">MEDvA23</strain>
    </source>
</reference>
<keyword evidence="1" id="KW-0812">Transmembrane</keyword>
<feature type="transmembrane region" description="Helical" evidence="1">
    <location>
        <begin position="141"/>
        <end position="168"/>
    </location>
</feature>
<keyword evidence="1" id="KW-1133">Transmembrane helix</keyword>
<gene>
    <name evidence="2" type="ORF">RT97_04195</name>
</gene>
<feature type="transmembrane region" description="Helical" evidence="1">
    <location>
        <begin position="306"/>
        <end position="330"/>
    </location>
</feature>
<feature type="transmembrane region" description="Helical" evidence="1">
    <location>
        <begin position="17"/>
        <end position="37"/>
    </location>
</feature>
<evidence type="ECO:0000256" key="1">
    <source>
        <dbReference type="SAM" id="Phobius"/>
    </source>
</evidence>
<dbReference type="EMBL" id="JXQQ01000008">
    <property type="protein sequence ID" value="KIQ35968.1"/>
    <property type="molecule type" value="Genomic_DNA"/>
</dbReference>
<dbReference type="AlphaFoldDB" id="A0A0D0M2Q5"/>
<protein>
    <submittedName>
        <fullName evidence="2">Uncharacterized protein</fullName>
    </submittedName>
</protein>
<feature type="transmembrane region" description="Helical" evidence="1">
    <location>
        <begin position="99"/>
        <end position="121"/>
    </location>
</feature>
<evidence type="ECO:0000313" key="2">
    <source>
        <dbReference type="EMBL" id="KIQ35968.1"/>
    </source>
</evidence>
<proteinExistence type="predicted"/>
<feature type="transmembrane region" description="Helical" evidence="1">
    <location>
        <begin position="200"/>
        <end position="225"/>
    </location>
</feature>
<dbReference type="OrthoDB" id="8853121at2"/>
<feature type="transmembrane region" description="Helical" evidence="1">
    <location>
        <begin position="269"/>
        <end position="294"/>
    </location>
</feature>
<organism evidence="2 3">
    <name type="scientific">Variovorax paradoxus</name>
    <dbReference type="NCBI Taxonomy" id="34073"/>
    <lineage>
        <taxon>Bacteria</taxon>
        <taxon>Pseudomonadati</taxon>
        <taxon>Pseudomonadota</taxon>
        <taxon>Betaproteobacteria</taxon>
        <taxon>Burkholderiales</taxon>
        <taxon>Comamonadaceae</taxon>
        <taxon>Variovorax</taxon>
    </lineage>
</organism>